<dbReference type="Gene3D" id="1.10.630.10">
    <property type="entry name" value="Cytochrome P450"/>
    <property type="match status" value="1"/>
</dbReference>
<evidence type="ECO:0000256" key="3">
    <source>
        <dbReference type="ARBA" id="ARBA00022723"/>
    </source>
</evidence>
<keyword evidence="7" id="KW-1133">Transmembrane helix</keyword>
<keyword evidence="3" id="KW-0479">Metal-binding</keyword>
<keyword evidence="5" id="KW-0408">Iron</keyword>
<dbReference type="SUPFAM" id="SSF48264">
    <property type="entry name" value="Cytochrome P450"/>
    <property type="match status" value="1"/>
</dbReference>
<sequence length="115" mass="12430">MDSQYIYGYAPGVLLPGTIALTVVVGYLAAKLLRIGARPKNFPPGPATELIWGNLKQYQCTKWAKSYGPVYTVMLGDTAHVVVSGLQEACGIFIKQGANSQARPPSLFQLLMRDG</sequence>
<evidence type="ECO:0000256" key="5">
    <source>
        <dbReference type="ARBA" id="ARBA00023004"/>
    </source>
</evidence>
<evidence type="ECO:0000256" key="1">
    <source>
        <dbReference type="ARBA" id="ARBA00001971"/>
    </source>
</evidence>
<evidence type="ECO:0000313" key="9">
    <source>
        <dbReference type="Proteomes" id="UP000465266"/>
    </source>
</evidence>
<gene>
    <name evidence="8" type="ORF">IFM53868_01573</name>
</gene>
<dbReference type="EMBL" id="BLKG01000010">
    <property type="protein sequence ID" value="GFF75413.1"/>
    <property type="molecule type" value="Genomic_DNA"/>
</dbReference>
<evidence type="ECO:0000256" key="6">
    <source>
        <dbReference type="ARBA" id="ARBA00023033"/>
    </source>
</evidence>
<feature type="transmembrane region" description="Helical" evidence="7">
    <location>
        <begin position="6"/>
        <end position="30"/>
    </location>
</feature>
<evidence type="ECO:0000256" key="4">
    <source>
        <dbReference type="ARBA" id="ARBA00023002"/>
    </source>
</evidence>
<accession>A0ABQ1A7K1</accession>
<organism evidence="8 9">
    <name type="scientific">Aspergillus udagawae</name>
    <dbReference type="NCBI Taxonomy" id="91492"/>
    <lineage>
        <taxon>Eukaryota</taxon>
        <taxon>Fungi</taxon>
        <taxon>Dikarya</taxon>
        <taxon>Ascomycota</taxon>
        <taxon>Pezizomycotina</taxon>
        <taxon>Eurotiomycetes</taxon>
        <taxon>Eurotiomycetidae</taxon>
        <taxon>Eurotiales</taxon>
        <taxon>Aspergillaceae</taxon>
        <taxon>Aspergillus</taxon>
        <taxon>Aspergillus subgen. Fumigati</taxon>
    </lineage>
</organism>
<keyword evidence="4" id="KW-0560">Oxidoreductase</keyword>
<keyword evidence="6" id="KW-0503">Monooxygenase</keyword>
<protein>
    <submittedName>
        <fullName evidence="8">Cytochrome P450 2J2</fullName>
    </submittedName>
</protein>
<keyword evidence="9" id="KW-1185">Reference proteome</keyword>
<reference evidence="8 9" key="1">
    <citation type="submission" date="2020-01" db="EMBL/GenBank/DDBJ databases">
        <title>Draft genome sequence of Aspergillus udagawae IFM 53868.</title>
        <authorList>
            <person name="Takahashi H."/>
            <person name="Yaguchi T."/>
        </authorList>
    </citation>
    <scope>NUCLEOTIDE SEQUENCE [LARGE SCALE GENOMIC DNA]</scope>
    <source>
        <strain evidence="8 9">IFM 53868</strain>
    </source>
</reference>
<evidence type="ECO:0000313" key="8">
    <source>
        <dbReference type="EMBL" id="GFF75413.1"/>
    </source>
</evidence>
<keyword evidence="7" id="KW-0472">Membrane</keyword>
<keyword evidence="7" id="KW-0812">Transmembrane</keyword>
<comment type="caution">
    <text evidence="8">The sequence shown here is derived from an EMBL/GenBank/DDBJ whole genome shotgun (WGS) entry which is preliminary data.</text>
</comment>
<dbReference type="InterPro" id="IPR001128">
    <property type="entry name" value="Cyt_P450"/>
</dbReference>
<dbReference type="InterPro" id="IPR050364">
    <property type="entry name" value="Cytochrome_P450_fung"/>
</dbReference>
<dbReference type="InterPro" id="IPR036396">
    <property type="entry name" value="Cyt_P450_sf"/>
</dbReference>
<evidence type="ECO:0000256" key="7">
    <source>
        <dbReference type="SAM" id="Phobius"/>
    </source>
</evidence>
<name>A0ABQ1A7K1_9EURO</name>
<comment type="similarity">
    <text evidence="2">Belongs to the cytochrome P450 family.</text>
</comment>
<evidence type="ECO:0000256" key="2">
    <source>
        <dbReference type="ARBA" id="ARBA00010617"/>
    </source>
</evidence>
<dbReference type="Pfam" id="PF00067">
    <property type="entry name" value="p450"/>
    <property type="match status" value="1"/>
</dbReference>
<dbReference type="Proteomes" id="UP000465266">
    <property type="component" value="Unassembled WGS sequence"/>
</dbReference>
<comment type="cofactor">
    <cofactor evidence="1">
        <name>heme</name>
        <dbReference type="ChEBI" id="CHEBI:30413"/>
    </cofactor>
</comment>
<dbReference type="PANTHER" id="PTHR46300:SF2">
    <property type="entry name" value="CYTOCHROME P450 MONOOXYGENASE ALNH-RELATED"/>
    <property type="match status" value="1"/>
</dbReference>
<dbReference type="PANTHER" id="PTHR46300">
    <property type="entry name" value="P450, PUTATIVE (EUROFUNG)-RELATED-RELATED"/>
    <property type="match status" value="1"/>
</dbReference>
<proteinExistence type="inferred from homology"/>